<dbReference type="Gene3D" id="3.40.190.10">
    <property type="entry name" value="Periplasmic binding protein-like II"/>
    <property type="match status" value="2"/>
</dbReference>
<accession>A0A940PLB1</accession>
<dbReference type="Proteomes" id="UP000675163">
    <property type="component" value="Unassembled WGS sequence"/>
</dbReference>
<proteinExistence type="predicted"/>
<sequence>MKKTIIPASALLAVGALLVTGCSGGSSPAEPAPEITAPVAGEVPDGILDGYSLTYAGDGGPSQEAQDAAFFTPFAEASGVTFSQDSPQTLAKVESQVKSGNIQWDMVSTTDNVVALNCGTLFEPLDMSKLDISHMPESLQSGTKCGIPSIVYATVLAYNTDTFVDAAPTNWADFFDTDKFPGQRALYSGDGSVDSGTVQAGALAAGWDPKTAFTMDWAQKGIDVIDKAKEDIVFYSTGAQAQQMIESGEAKLAGVWSGRALTAAQNGASVDVAWDQWISLVDNFAIVKGTKNAEQAYYAMNYALGAEQQTKWMEESGYSPVNTEATPEVDALTQSFILTTPEREATGVTVDLDFWSDPATVEQLQDRWSALVAGA</sequence>
<dbReference type="SUPFAM" id="SSF53850">
    <property type="entry name" value="Periplasmic binding protein-like II"/>
    <property type="match status" value="1"/>
</dbReference>
<gene>
    <name evidence="6" type="ORF">JOF28_001264</name>
</gene>
<feature type="signal peptide" evidence="5">
    <location>
        <begin position="1"/>
        <end position="31"/>
    </location>
</feature>
<dbReference type="PANTHER" id="PTHR30006:SF3">
    <property type="entry name" value="THIAMINE-BINDING PERIPLASMIC PROTEIN"/>
    <property type="match status" value="1"/>
</dbReference>
<organism evidence="6 7">
    <name type="scientific">Leucobacter exalbidus</name>
    <dbReference type="NCBI Taxonomy" id="662960"/>
    <lineage>
        <taxon>Bacteria</taxon>
        <taxon>Bacillati</taxon>
        <taxon>Actinomycetota</taxon>
        <taxon>Actinomycetes</taxon>
        <taxon>Micrococcales</taxon>
        <taxon>Microbacteriaceae</taxon>
        <taxon>Leucobacter</taxon>
    </lineage>
</organism>
<keyword evidence="4" id="KW-0574">Periplasm</keyword>
<dbReference type="GO" id="GO:0030975">
    <property type="term" value="F:thiamine binding"/>
    <property type="evidence" value="ECO:0007669"/>
    <property type="project" value="TreeGrafter"/>
</dbReference>
<reference evidence="6" key="1">
    <citation type="submission" date="2021-02" db="EMBL/GenBank/DDBJ databases">
        <title>Sequencing the genomes of 1000 actinobacteria strains.</title>
        <authorList>
            <person name="Klenk H.-P."/>
        </authorList>
    </citation>
    <scope>NUCLEOTIDE SEQUENCE</scope>
    <source>
        <strain evidence="6">DSM 22850</strain>
    </source>
</reference>
<dbReference type="Pfam" id="PF13416">
    <property type="entry name" value="SBP_bac_8"/>
    <property type="match status" value="1"/>
</dbReference>
<dbReference type="PROSITE" id="PS51257">
    <property type="entry name" value="PROKAR_LIPOPROTEIN"/>
    <property type="match status" value="1"/>
</dbReference>
<keyword evidence="7" id="KW-1185">Reference proteome</keyword>
<dbReference type="PANTHER" id="PTHR30006">
    <property type="entry name" value="THIAMINE-BINDING PERIPLASMIC PROTEIN-RELATED"/>
    <property type="match status" value="1"/>
</dbReference>
<evidence type="ECO:0000256" key="2">
    <source>
        <dbReference type="ARBA" id="ARBA00022448"/>
    </source>
</evidence>
<feature type="chain" id="PRO_5037852784" evidence="5">
    <location>
        <begin position="32"/>
        <end position="375"/>
    </location>
</feature>
<evidence type="ECO:0000256" key="4">
    <source>
        <dbReference type="ARBA" id="ARBA00022764"/>
    </source>
</evidence>
<keyword evidence="2" id="KW-0813">Transport</keyword>
<comment type="caution">
    <text evidence="6">The sequence shown here is derived from an EMBL/GenBank/DDBJ whole genome shotgun (WGS) entry which is preliminary data.</text>
</comment>
<evidence type="ECO:0000256" key="3">
    <source>
        <dbReference type="ARBA" id="ARBA00022729"/>
    </source>
</evidence>
<evidence type="ECO:0000313" key="6">
    <source>
        <dbReference type="EMBL" id="MBP1326032.1"/>
    </source>
</evidence>
<dbReference type="EMBL" id="JAFIDA010000001">
    <property type="protein sequence ID" value="MBP1326032.1"/>
    <property type="molecule type" value="Genomic_DNA"/>
</dbReference>
<evidence type="ECO:0000256" key="5">
    <source>
        <dbReference type="SAM" id="SignalP"/>
    </source>
</evidence>
<dbReference type="GO" id="GO:0030976">
    <property type="term" value="F:thiamine pyrophosphate binding"/>
    <property type="evidence" value="ECO:0007669"/>
    <property type="project" value="TreeGrafter"/>
</dbReference>
<dbReference type="GO" id="GO:0030288">
    <property type="term" value="C:outer membrane-bounded periplasmic space"/>
    <property type="evidence" value="ECO:0007669"/>
    <property type="project" value="TreeGrafter"/>
</dbReference>
<protein>
    <submittedName>
        <fullName evidence="6">Spermidine/putrescine transport system substrate-binding protein</fullName>
    </submittedName>
</protein>
<dbReference type="RefSeq" id="WP_209705007.1">
    <property type="nucleotide sequence ID" value="NZ_JAFIDA010000001.1"/>
</dbReference>
<evidence type="ECO:0000313" key="7">
    <source>
        <dbReference type="Proteomes" id="UP000675163"/>
    </source>
</evidence>
<dbReference type="AlphaFoldDB" id="A0A940PLB1"/>
<comment type="subcellular location">
    <subcellularLocation>
        <location evidence="1">Periplasm</location>
    </subcellularLocation>
</comment>
<name>A0A940PLB1_9MICO</name>
<dbReference type="InterPro" id="IPR006059">
    <property type="entry name" value="SBP"/>
</dbReference>
<keyword evidence="3 5" id="KW-0732">Signal</keyword>
<dbReference type="GO" id="GO:0015888">
    <property type="term" value="P:thiamine transport"/>
    <property type="evidence" value="ECO:0007669"/>
    <property type="project" value="TreeGrafter"/>
</dbReference>
<evidence type="ECO:0000256" key="1">
    <source>
        <dbReference type="ARBA" id="ARBA00004418"/>
    </source>
</evidence>